<feature type="chain" id="PRO_5040775772" evidence="1">
    <location>
        <begin position="27"/>
        <end position="78"/>
    </location>
</feature>
<organism evidence="2 3">
    <name type="scientific">Hibiscus trionum</name>
    <name type="common">Flower of an hour</name>
    <dbReference type="NCBI Taxonomy" id="183268"/>
    <lineage>
        <taxon>Eukaryota</taxon>
        <taxon>Viridiplantae</taxon>
        <taxon>Streptophyta</taxon>
        <taxon>Embryophyta</taxon>
        <taxon>Tracheophyta</taxon>
        <taxon>Spermatophyta</taxon>
        <taxon>Magnoliopsida</taxon>
        <taxon>eudicotyledons</taxon>
        <taxon>Gunneridae</taxon>
        <taxon>Pentapetalae</taxon>
        <taxon>rosids</taxon>
        <taxon>malvids</taxon>
        <taxon>Malvales</taxon>
        <taxon>Malvaceae</taxon>
        <taxon>Malvoideae</taxon>
        <taxon>Hibiscus</taxon>
    </lineage>
</organism>
<protein>
    <submittedName>
        <fullName evidence="2">Uncharacterized protein</fullName>
    </submittedName>
</protein>
<evidence type="ECO:0000313" key="3">
    <source>
        <dbReference type="Proteomes" id="UP001165190"/>
    </source>
</evidence>
<dbReference type="Proteomes" id="UP001165190">
    <property type="component" value="Unassembled WGS sequence"/>
</dbReference>
<dbReference type="AlphaFoldDB" id="A0A9W7IRN2"/>
<evidence type="ECO:0000313" key="2">
    <source>
        <dbReference type="EMBL" id="GMJ00967.1"/>
    </source>
</evidence>
<evidence type="ECO:0000256" key="1">
    <source>
        <dbReference type="SAM" id="SignalP"/>
    </source>
</evidence>
<reference evidence="2" key="1">
    <citation type="submission" date="2023-05" db="EMBL/GenBank/DDBJ databases">
        <title>Genome and transcriptome analyses reveal genes involved in the formation of fine ridges on petal epidermal cells in Hibiscus trionum.</title>
        <authorList>
            <person name="Koshimizu S."/>
            <person name="Masuda S."/>
            <person name="Ishii T."/>
            <person name="Shirasu K."/>
            <person name="Hoshino A."/>
            <person name="Arita M."/>
        </authorList>
    </citation>
    <scope>NUCLEOTIDE SEQUENCE</scope>
    <source>
        <strain evidence="2">Hamamatsu line</strain>
    </source>
</reference>
<comment type="caution">
    <text evidence="2">The sequence shown here is derived from an EMBL/GenBank/DDBJ whole genome shotgun (WGS) entry which is preliminary data.</text>
</comment>
<keyword evidence="1" id="KW-0732">Signal</keyword>
<accession>A0A9W7IRN2</accession>
<proteinExistence type="predicted"/>
<name>A0A9W7IRN2_HIBTR</name>
<gene>
    <name evidence="2" type="ORF">HRI_003765900</name>
</gene>
<sequence>MLSVSRTASLIHFLALGNSFMDLVVCCNGLRLYQFVGPGFIPPNYCLLPYGSRPALQQHPKIGVMMKGFDPVFCSSSV</sequence>
<feature type="signal peptide" evidence="1">
    <location>
        <begin position="1"/>
        <end position="26"/>
    </location>
</feature>
<keyword evidence="3" id="KW-1185">Reference proteome</keyword>
<dbReference type="EMBL" id="BSYR01000035">
    <property type="protein sequence ID" value="GMJ00967.1"/>
    <property type="molecule type" value="Genomic_DNA"/>
</dbReference>